<accession>A0ABS9D452</accession>
<reference evidence="7 8" key="1">
    <citation type="submission" date="2022-01" db="EMBL/GenBank/DDBJ databases">
        <title>Paraglaciecola sp. G1-23.</title>
        <authorList>
            <person name="Jin M.S."/>
            <person name="Han D.M."/>
            <person name="Kim H.M."/>
            <person name="Jeon C.O."/>
        </authorList>
    </citation>
    <scope>NUCLEOTIDE SEQUENCE [LARGE SCALE GENOMIC DNA]</scope>
    <source>
        <strain evidence="7 8">G1-23</strain>
    </source>
</reference>
<gene>
    <name evidence="7" type="ORF">L0668_03825</name>
</gene>
<dbReference type="SMART" id="SM01144">
    <property type="entry name" value="DTW"/>
    <property type="match status" value="1"/>
</dbReference>
<evidence type="ECO:0000256" key="5">
    <source>
        <dbReference type="ARBA" id="ARBA00034489"/>
    </source>
</evidence>
<comment type="similarity">
    <text evidence="5">Belongs to the TDD superfamily. DTWD2 family.</text>
</comment>
<evidence type="ECO:0000256" key="2">
    <source>
        <dbReference type="ARBA" id="ARBA00022679"/>
    </source>
</evidence>
<dbReference type="Pfam" id="PF03942">
    <property type="entry name" value="DTW"/>
    <property type="match status" value="1"/>
</dbReference>
<evidence type="ECO:0000256" key="1">
    <source>
        <dbReference type="ARBA" id="ARBA00012386"/>
    </source>
</evidence>
<dbReference type="RefSeq" id="WP_235310755.1">
    <property type="nucleotide sequence ID" value="NZ_JAKGAS010000002.1"/>
</dbReference>
<keyword evidence="8" id="KW-1185">Reference proteome</keyword>
<keyword evidence="3" id="KW-0949">S-adenosyl-L-methionine</keyword>
<feature type="domain" description="DTW" evidence="6">
    <location>
        <begin position="8"/>
        <end position="191"/>
    </location>
</feature>
<dbReference type="Proteomes" id="UP001521137">
    <property type="component" value="Unassembled WGS sequence"/>
</dbReference>
<keyword evidence="2" id="KW-0808">Transferase</keyword>
<evidence type="ECO:0000313" key="7">
    <source>
        <dbReference type="EMBL" id="MCF2947222.1"/>
    </source>
</evidence>
<evidence type="ECO:0000313" key="8">
    <source>
        <dbReference type="Proteomes" id="UP001521137"/>
    </source>
</evidence>
<name>A0ABS9D452_9ALTE</name>
<comment type="caution">
    <text evidence="7">The sequence shown here is derived from an EMBL/GenBank/DDBJ whole genome shotgun (WGS) entry which is preliminary data.</text>
</comment>
<dbReference type="PANTHER" id="PTHR21392">
    <property type="entry name" value="TRNA-URIDINE AMINOCARBOXYPROPYLTRANSFERASE 2"/>
    <property type="match status" value="1"/>
</dbReference>
<dbReference type="InterPro" id="IPR005636">
    <property type="entry name" value="DTW"/>
</dbReference>
<protein>
    <recommendedName>
        <fullName evidence="1">tRNA-uridine aminocarboxypropyltransferase</fullName>
        <ecNumber evidence="1">2.5.1.25</ecNumber>
    </recommendedName>
</protein>
<evidence type="ECO:0000259" key="6">
    <source>
        <dbReference type="SMART" id="SM01144"/>
    </source>
</evidence>
<dbReference type="PANTHER" id="PTHR21392:SF0">
    <property type="entry name" value="TRNA-URIDINE AMINOCARBOXYPROPYLTRANSFERASE 2"/>
    <property type="match status" value="1"/>
</dbReference>
<evidence type="ECO:0000256" key="3">
    <source>
        <dbReference type="ARBA" id="ARBA00022691"/>
    </source>
</evidence>
<proteinExistence type="inferred from homology"/>
<dbReference type="InterPro" id="IPR039262">
    <property type="entry name" value="DTWD2/TAPT"/>
</dbReference>
<keyword evidence="4" id="KW-0819">tRNA processing</keyword>
<dbReference type="EC" id="2.5.1.25" evidence="1"/>
<organism evidence="7 8">
    <name type="scientific">Paraglaciecola algarum</name>
    <dbReference type="NCBI Taxonomy" id="3050085"/>
    <lineage>
        <taxon>Bacteria</taxon>
        <taxon>Pseudomonadati</taxon>
        <taxon>Pseudomonadota</taxon>
        <taxon>Gammaproteobacteria</taxon>
        <taxon>Alteromonadales</taxon>
        <taxon>Alteromonadaceae</taxon>
        <taxon>Paraglaciecola</taxon>
    </lineage>
</organism>
<evidence type="ECO:0000256" key="4">
    <source>
        <dbReference type="ARBA" id="ARBA00022694"/>
    </source>
</evidence>
<sequence>MQNILDTKRKICKRCEYPASTCVCKWVSPIRSPIKIVILQHPKETKHAKNSVKLLKLGLQNLEVVIGESAQDFIQFTNQVKLNPEQYCLCYPSDKSVPLDSVNTAIKNYSFNTIIFIDASWRKALKMWHLNPWLHELDSWHFDYPPASQYQIRSTSQTNGLSTLESVVYVLKRTQNMDCTYLKRLFMNMQKVNFINNQN</sequence>
<dbReference type="EMBL" id="JAKGAS010000002">
    <property type="protein sequence ID" value="MCF2947222.1"/>
    <property type="molecule type" value="Genomic_DNA"/>
</dbReference>